<dbReference type="PANTHER" id="PTHR40465:SF1">
    <property type="entry name" value="DUF6534 DOMAIN-CONTAINING PROTEIN"/>
    <property type="match status" value="1"/>
</dbReference>
<feature type="transmembrane region" description="Helical" evidence="1">
    <location>
        <begin position="72"/>
        <end position="95"/>
    </location>
</feature>
<keyword evidence="1" id="KW-0812">Transmembrane</keyword>
<evidence type="ECO:0000256" key="1">
    <source>
        <dbReference type="SAM" id="Phobius"/>
    </source>
</evidence>
<feature type="transmembrane region" description="Helical" evidence="1">
    <location>
        <begin position="220"/>
        <end position="242"/>
    </location>
</feature>
<evidence type="ECO:0000313" key="3">
    <source>
        <dbReference type="EMBL" id="KAJ7700752.1"/>
    </source>
</evidence>
<comment type="caution">
    <text evidence="3">The sequence shown here is derived from an EMBL/GenBank/DDBJ whole genome shotgun (WGS) entry which is preliminary data.</text>
</comment>
<dbReference type="PANTHER" id="PTHR40465">
    <property type="entry name" value="CHROMOSOME 1, WHOLE GENOME SHOTGUN SEQUENCE"/>
    <property type="match status" value="1"/>
</dbReference>
<keyword evidence="1" id="KW-1133">Transmembrane helix</keyword>
<gene>
    <name evidence="3" type="ORF">B0H17DRAFT_1046489</name>
</gene>
<name>A0AAD7GPA7_MYCRO</name>
<keyword evidence="1" id="KW-0472">Membrane</keyword>
<feature type="non-terminal residue" evidence="3">
    <location>
        <position position="1"/>
    </location>
</feature>
<dbReference type="AlphaFoldDB" id="A0AAD7GPA7"/>
<feature type="transmembrane region" description="Helical" evidence="1">
    <location>
        <begin position="142"/>
        <end position="166"/>
    </location>
</feature>
<dbReference type="EMBL" id="JARKIE010000019">
    <property type="protein sequence ID" value="KAJ7700752.1"/>
    <property type="molecule type" value="Genomic_DNA"/>
</dbReference>
<dbReference type="Proteomes" id="UP001221757">
    <property type="component" value="Unassembled WGS sequence"/>
</dbReference>
<proteinExistence type="predicted"/>
<dbReference type="Pfam" id="PF20152">
    <property type="entry name" value="DUF6534"/>
    <property type="match status" value="1"/>
</dbReference>
<feature type="transmembrane region" description="Helical" evidence="1">
    <location>
        <begin position="178"/>
        <end position="200"/>
    </location>
</feature>
<reference evidence="3" key="1">
    <citation type="submission" date="2023-03" db="EMBL/GenBank/DDBJ databases">
        <title>Massive genome expansion in bonnet fungi (Mycena s.s.) driven by repeated elements and novel gene families across ecological guilds.</title>
        <authorList>
            <consortium name="Lawrence Berkeley National Laboratory"/>
            <person name="Harder C.B."/>
            <person name="Miyauchi S."/>
            <person name="Viragh M."/>
            <person name="Kuo A."/>
            <person name="Thoen E."/>
            <person name="Andreopoulos B."/>
            <person name="Lu D."/>
            <person name="Skrede I."/>
            <person name="Drula E."/>
            <person name="Henrissat B."/>
            <person name="Morin E."/>
            <person name="Kohler A."/>
            <person name="Barry K."/>
            <person name="LaButti K."/>
            <person name="Morin E."/>
            <person name="Salamov A."/>
            <person name="Lipzen A."/>
            <person name="Mereny Z."/>
            <person name="Hegedus B."/>
            <person name="Baldrian P."/>
            <person name="Stursova M."/>
            <person name="Weitz H."/>
            <person name="Taylor A."/>
            <person name="Grigoriev I.V."/>
            <person name="Nagy L.G."/>
            <person name="Martin F."/>
            <person name="Kauserud H."/>
        </authorList>
    </citation>
    <scope>NUCLEOTIDE SEQUENCE</scope>
    <source>
        <strain evidence="3">CBHHK067</strain>
    </source>
</reference>
<feature type="transmembrane region" description="Helical" evidence="1">
    <location>
        <begin position="289"/>
        <end position="309"/>
    </location>
</feature>
<evidence type="ECO:0000259" key="2">
    <source>
        <dbReference type="Pfam" id="PF20152"/>
    </source>
</evidence>
<dbReference type="InterPro" id="IPR045339">
    <property type="entry name" value="DUF6534"/>
</dbReference>
<keyword evidence="4" id="KW-1185">Reference proteome</keyword>
<feature type="domain" description="DUF6534" evidence="2">
    <location>
        <begin position="227"/>
        <end position="313"/>
    </location>
</feature>
<organism evidence="3 4">
    <name type="scientific">Mycena rosella</name>
    <name type="common">Pink bonnet</name>
    <name type="synonym">Agaricus rosellus</name>
    <dbReference type="NCBI Taxonomy" id="1033263"/>
    <lineage>
        <taxon>Eukaryota</taxon>
        <taxon>Fungi</taxon>
        <taxon>Dikarya</taxon>
        <taxon>Basidiomycota</taxon>
        <taxon>Agaricomycotina</taxon>
        <taxon>Agaricomycetes</taxon>
        <taxon>Agaricomycetidae</taxon>
        <taxon>Agaricales</taxon>
        <taxon>Marasmiineae</taxon>
        <taxon>Mycenaceae</taxon>
        <taxon>Mycena</taxon>
    </lineage>
</organism>
<feature type="transmembrane region" description="Helical" evidence="1">
    <location>
        <begin position="262"/>
        <end position="283"/>
    </location>
</feature>
<sequence length="344" mass="38430">MSQRIMIITDSGRYTETHTTTRIPRFHSLLPGPSVVAAWVYKYGVASESAAKRMASTPGPGFNYDLNSTIGALQIGIVLSCVLFGVTTTQAYTYYGRFPDDSHGLKFLVAVVWLCELAHIICIEATHYRYTISDFLHPANLFFVYWPIAVSLLFSGIIVAGVQGFFALRIYRLSRRAYIPGFIWILAFSRTIFCVVAVVYGSQPNVTINGFVGQRSWVFYALWGVSTTNDLIIASALVYCLYSQRVKANTRTVALVDKLIKWTIETGVITSASTTLTVIFFAIQKDNDIWVIFYTLTARLYANSLLASLNSRTTLRAMDDNTVPYSAHELAFRTATEEVSKVTE</sequence>
<protein>
    <recommendedName>
        <fullName evidence="2">DUF6534 domain-containing protein</fullName>
    </recommendedName>
</protein>
<evidence type="ECO:0000313" key="4">
    <source>
        <dbReference type="Proteomes" id="UP001221757"/>
    </source>
</evidence>
<accession>A0AAD7GPA7</accession>